<dbReference type="PANTHER" id="PTHR45648:SF28">
    <property type="entry name" value="GDSL-LIKE LIPASE_ACYLHYDROLASE"/>
    <property type="match status" value="1"/>
</dbReference>
<dbReference type="InterPro" id="IPR051058">
    <property type="entry name" value="GDSL_Est/Lipase"/>
</dbReference>
<dbReference type="SUPFAM" id="SSF52266">
    <property type="entry name" value="SGNH hydrolase"/>
    <property type="match status" value="1"/>
</dbReference>
<name>A0A151RD26_CAJCA</name>
<dbReference type="GO" id="GO:0016042">
    <property type="term" value="P:lipid catabolic process"/>
    <property type="evidence" value="ECO:0007669"/>
    <property type="project" value="UniProtKB-KW"/>
</dbReference>
<dbReference type="AlphaFoldDB" id="A0A151RD26"/>
<sequence>MYRQLEYFQEYQRRVSAIIGASEAKSLVNRALVLITCGGNDFVNNYYLVPNSARSRQYPLPQYVKYLISEYQKLLQRLYDLGARRVLVTGTGPLGCVPSELAQRGRNGQCAPDLQRAAGLFNPQLEQMLLQLNRKIGSDVFIAANTGKMHNNFISNPQQFGFVTSKVACCGQGPYNGLGLCTPLSNLCPNRDLYAFWDAFHPSEKANRLIAEEIMSGSRTYMNPMNLSTILALDAINT</sequence>
<evidence type="ECO:0000313" key="4">
    <source>
        <dbReference type="EMBL" id="KYP40482.1"/>
    </source>
</evidence>
<dbReference type="InterPro" id="IPR036514">
    <property type="entry name" value="SGNH_hydro_sf"/>
</dbReference>
<accession>A0A151RD26</accession>
<keyword evidence="2" id="KW-0378">Hydrolase</keyword>
<evidence type="ECO:0000256" key="2">
    <source>
        <dbReference type="ARBA" id="ARBA00022801"/>
    </source>
</evidence>
<keyword evidence="5" id="KW-1185">Reference proteome</keyword>
<dbReference type="Gramene" id="C.cajan_37949.t">
    <property type="protein sequence ID" value="C.cajan_37949.t"/>
    <property type="gene ID" value="C.cajan_37949"/>
</dbReference>
<evidence type="ECO:0000313" key="5">
    <source>
        <dbReference type="Proteomes" id="UP000075243"/>
    </source>
</evidence>
<evidence type="ECO:0000256" key="3">
    <source>
        <dbReference type="ARBA" id="ARBA00022963"/>
    </source>
</evidence>
<evidence type="ECO:0000256" key="1">
    <source>
        <dbReference type="ARBA" id="ARBA00008668"/>
    </source>
</evidence>
<dbReference type="GO" id="GO:0016788">
    <property type="term" value="F:hydrolase activity, acting on ester bonds"/>
    <property type="evidence" value="ECO:0007669"/>
    <property type="project" value="InterPro"/>
</dbReference>
<protein>
    <submittedName>
        <fullName evidence="4">GDSL esterase/lipase At5g33370 family</fullName>
    </submittedName>
</protein>
<keyword evidence="3" id="KW-0442">Lipid degradation</keyword>
<dbReference type="OrthoDB" id="1600564at2759"/>
<dbReference type="Gene3D" id="3.40.50.1110">
    <property type="entry name" value="SGNH hydrolase"/>
    <property type="match status" value="1"/>
</dbReference>
<dbReference type="PANTHER" id="PTHR45648">
    <property type="entry name" value="GDSL LIPASE/ACYLHYDROLASE FAMILY PROTEIN (AFU_ORTHOLOGUE AFUA_4G14700)"/>
    <property type="match status" value="1"/>
</dbReference>
<keyword evidence="3" id="KW-0443">Lipid metabolism</keyword>
<dbReference type="InterPro" id="IPR001087">
    <property type="entry name" value="GDSL"/>
</dbReference>
<comment type="similarity">
    <text evidence="1">Belongs to the 'GDSL' lipolytic enzyme family.</text>
</comment>
<dbReference type="STRING" id="3821.A0A151RD26"/>
<reference evidence="4" key="1">
    <citation type="journal article" date="2012" name="Nat. Biotechnol.">
        <title>Draft genome sequence of pigeonpea (Cajanus cajan), an orphan legume crop of resource-poor farmers.</title>
        <authorList>
            <person name="Varshney R.K."/>
            <person name="Chen W."/>
            <person name="Li Y."/>
            <person name="Bharti A.K."/>
            <person name="Saxena R.K."/>
            <person name="Schlueter J.A."/>
            <person name="Donoghue M.T."/>
            <person name="Azam S."/>
            <person name="Fan G."/>
            <person name="Whaley A.M."/>
            <person name="Farmer A.D."/>
            <person name="Sheridan J."/>
            <person name="Iwata A."/>
            <person name="Tuteja R."/>
            <person name="Penmetsa R.V."/>
            <person name="Wu W."/>
            <person name="Upadhyaya H.D."/>
            <person name="Yang S.P."/>
            <person name="Shah T."/>
            <person name="Saxena K.B."/>
            <person name="Michael T."/>
            <person name="McCombie W.R."/>
            <person name="Yang B."/>
            <person name="Zhang G."/>
            <person name="Yang H."/>
            <person name="Wang J."/>
            <person name="Spillane C."/>
            <person name="Cook D.R."/>
            <person name="May G.D."/>
            <person name="Xu X."/>
            <person name="Jackson S.A."/>
        </authorList>
    </citation>
    <scope>NUCLEOTIDE SEQUENCE [LARGE SCALE GENOMIC DNA]</scope>
</reference>
<dbReference type="EMBL" id="KQ483832">
    <property type="protein sequence ID" value="KYP40482.1"/>
    <property type="molecule type" value="Genomic_DNA"/>
</dbReference>
<organism evidence="4 5">
    <name type="scientific">Cajanus cajan</name>
    <name type="common">Pigeon pea</name>
    <name type="synonym">Cajanus indicus</name>
    <dbReference type="NCBI Taxonomy" id="3821"/>
    <lineage>
        <taxon>Eukaryota</taxon>
        <taxon>Viridiplantae</taxon>
        <taxon>Streptophyta</taxon>
        <taxon>Embryophyta</taxon>
        <taxon>Tracheophyta</taxon>
        <taxon>Spermatophyta</taxon>
        <taxon>Magnoliopsida</taxon>
        <taxon>eudicotyledons</taxon>
        <taxon>Gunneridae</taxon>
        <taxon>Pentapetalae</taxon>
        <taxon>rosids</taxon>
        <taxon>fabids</taxon>
        <taxon>Fabales</taxon>
        <taxon>Fabaceae</taxon>
        <taxon>Papilionoideae</taxon>
        <taxon>50 kb inversion clade</taxon>
        <taxon>NPAAA clade</taxon>
        <taxon>indigoferoid/millettioid clade</taxon>
        <taxon>Phaseoleae</taxon>
        <taxon>Cajanus</taxon>
    </lineage>
</organism>
<proteinExistence type="inferred from homology"/>
<dbReference type="Pfam" id="PF00657">
    <property type="entry name" value="Lipase_GDSL"/>
    <property type="match status" value="1"/>
</dbReference>
<gene>
    <name evidence="4" type="ORF">KK1_038169</name>
</gene>
<dbReference type="Proteomes" id="UP000075243">
    <property type="component" value="Unassembled WGS sequence"/>
</dbReference>